<proteinExistence type="predicted"/>
<keyword evidence="2" id="KW-1185">Reference proteome</keyword>
<name>A0ABW5LRA1_9FLAO</name>
<dbReference type="Proteomes" id="UP001597508">
    <property type="component" value="Unassembled WGS sequence"/>
</dbReference>
<dbReference type="EMBL" id="JBHULH010000001">
    <property type="protein sequence ID" value="MFD2566331.1"/>
    <property type="molecule type" value="Genomic_DNA"/>
</dbReference>
<dbReference type="Gene3D" id="3.40.50.1000">
    <property type="entry name" value="HAD superfamily/HAD-like"/>
    <property type="match status" value="1"/>
</dbReference>
<dbReference type="SFLD" id="SFLDS00003">
    <property type="entry name" value="Haloacid_Dehalogenase"/>
    <property type="match status" value="1"/>
</dbReference>
<protein>
    <submittedName>
        <fullName evidence="1">YjjG family noncanonical pyrimidine nucleotidase</fullName>
        <ecNumber evidence="1">3.1.3.5</ecNumber>
    </submittedName>
</protein>
<dbReference type="InterPro" id="IPR052550">
    <property type="entry name" value="Pyrimidine_5'-ntase_YjjG"/>
</dbReference>
<dbReference type="PRINTS" id="PR00413">
    <property type="entry name" value="HADHALOGNASE"/>
</dbReference>
<dbReference type="InterPro" id="IPR006439">
    <property type="entry name" value="HAD-SF_hydro_IA"/>
</dbReference>
<dbReference type="GO" id="GO:0008253">
    <property type="term" value="F:5'-nucleotidase activity"/>
    <property type="evidence" value="ECO:0007669"/>
    <property type="project" value="UniProtKB-EC"/>
</dbReference>
<dbReference type="EC" id="3.1.3.5" evidence="1"/>
<keyword evidence="1" id="KW-0378">Hydrolase</keyword>
<dbReference type="InterPro" id="IPR011951">
    <property type="entry name" value="HAD-SF_hydro_IA_YjjG/PynA"/>
</dbReference>
<gene>
    <name evidence="1" type="ORF">ACFSRZ_03035</name>
</gene>
<dbReference type="NCBIfam" id="TIGR02254">
    <property type="entry name" value="YjjG_YfnB"/>
    <property type="match status" value="1"/>
</dbReference>
<accession>A0ABW5LRA1</accession>
<organism evidence="1 2">
    <name type="scientific">Pseudotenacibaculum haliotis</name>
    <dbReference type="NCBI Taxonomy" id="1862138"/>
    <lineage>
        <taxon>Bacteria</taxon>
        <taxon>Pseudomonadati</taxon>
        <taxon>Bacteroidota</taxon>
        <taxon>Flavobacteriia</taxon>
        <taxon>Flavobacteriales</taxon>
        <taxon>Flavobacteriaceae</taxon>
        <taxon>Pseudotenacibaculum</taxon>
    </lineage>
</organism>
<dbReference type="PANTHER" id="PTHR47478:SF1">
    <property type="entry name" value="PYRIMIDINE 5'-NUCLEOTIDASE YJJG"/>
    <property type="match status" value="1"/>
</dbReference>
<evidence type="ECO:0000313" key="2">
    <source>
        <dbReference type="Proteomes" id="UP001597508"/>
    </source>
</evidence>
<dbReference type="InterPro" id="IPR023214">
    <property type="entry name" value="HAD_sf"/>
</dbReference>
<dbReference type="NCBIfam" id="TIGR01549">
    <property type="entry name" value="HAD-SF-IA-v1"/>
    <property type="match status" value="1"/>
</dbReference>
<dbReference type="InterPro" id="IPR036412">
    <property type="entry name" value="HAD-like_sf"/>
</dbReference>
<evidence type="ECO:0000313" key="1">
    <source>
        <dbReference type="EMBL" id="MFD2566331.1"/>
    </source>
</evidence>
<dbReference type="RefSeq" id="WP_379665039.1">
    <property type="nucleotide sequence ID" value="NZ_JBHULH010000001.1"/>
</dbReference>
<sequence length="227" mass="26268">MKIEHVFFDLDHTLWDFERNSALTFQKILPEAGVNLAFESFAKSYTPINAKYWKLYREEKVSKENLRYSRLKETFDALGYDVEDSVINHLSEEYIFQLPNFNHLFDGTIELLDYLDKKYELHIITNGFEEVQSLKMQRSGINGYFKEVITSESVGVKKPNPKVFKYAMSKASAAPENSMMIGDNLEADIQGAKDCGMNVIHYNSENLNDIPQNVTSVNHLLEIKQYI</sequence>
<dbReference type="InterPro" id="IPR041492">
    <property type="entry name" value="HAD_2"/>
</dbReference>
<dbReference type="Gene3D" id="1.10.150.240">
    <property type="entry name" value="Putative phosphatase, domain 2"/>
    <property type="match status" value="1"/>
</dbReference>
<dbReference type="PANTHER" id="PTHR47478">
    <property type="match status" value="1"/>
</dbReference>
<dbReference type="SFLD" id="SFLDG01135">
    <property type="entry name" value="C1.5.6:_HAD__Beta-PGM__Phospha"/>
    <property type="match status" value="1"/>
</dbReference>
<comment type="caution">
    <text evidence="1">The sequence shown here is derived from an EMBL/GenBank/DDBJ whole genome shotgun (WGS) entry which is preliminary data.</text>
</comment>
<dbReference type="NCBIfam" id="TIGR01509">
    <property type="entry name" value="HAD-SF-IA-v3"/>
    <property type="match status" value="1"/>
</dbReference>
<reference evidence="2" key="1">
    <citation type="journal article" date="2019" name="Int. J. Syst. Evol. Microbiol.">
        <title>The Global Catalogue of Microorganisms (GCM) 10K type strain sequencing project: providing services to taxonomists for standard genome sequencing and annotation.</title>
        <authorList>
            <consortium name="The Broad Institute Genomics Platform"/>
            <consortium name="The Broad Institute Genome Sequencing Center for Infectious Disease"/>
            <person name="Wu L."/>
            <person name="Ma J."/>
        </authorList>
    </citation>
    <scope>NUCLEOTIDE SEQUENCE [LARGE SCALE GENOMIC DNA]</scope>
    <source>
        <strain evidence="2">KCTC 52127</strain>
    </source>
</reference>
<dbReference type="Pfam" id="PF13419">
    <property type="entry name" value="HAD_2"/>
    <property type="match status" value="1"/>
</dbReference>
<dbReference type="InterPro" id="IPR023198">
    <property type="entry name" value="PGP-like_dom2"/>
</dbReference>
<dbReference type="SUPFAM" id="SSF56784">
    <property type="entry name" value="HAD-like"/>
    <property type="match status" value="1"/>
</dbReference>
<dbReference type="SFLD" id="SFLDG01129">
    <property type="entry name" value="C1.5:_HAD__Beta-PGM__Phosphata"/>
    <property type="match status" value="1"/>
</dbReference>